<dbReference type="GO" id="GO:0006406">
    <property type="term" value="P:mRNA export from nucleus"/>
    <property type="evidence" value="ECO:0007669"/>
    <property type="project" value="TreeGrafter"/>
</dbReference>
<dbReference type="PANTHER" id="PTHR13265">
    <property type="entry name" value="THO COMPLEX SUBUNIT 1"/>
    <property type="match status" value="1"/>
</dbReference>
<dbReference type="GeneID" id="107885218"/>
<sequence length="134" mass="15463">MAAPKRRNLGDVIKNMTANNKVFLGDPDLTKLWNLKPDNLEACKGPERDFVPSFDSFFQEAFEQLDAKLCIESQNKKVNDVNFRWRALRLLSRKSPHFFTKSDDPIQKLSEYLENIVKKTMTDGNSESILILLN</sequence>
<evidence type="ECO:0000313" key="1">
    <source>
        <dbReference type="EnsemblMetazoa" id="XP_029348172.1"/>
    </source>
</evidence>
<dbReference type="AlphaFoldDB" id="A0A8R2JV32"/>
<accession>A0A8R2JV32</accession>
<evidence type="ECO:0000313" key="2">
    <source>
        <dbReference type="Proteomes" id="UP000007819"/>
    </source>
</evidence>
<dbReference type="PANTHER" id="PTHR13265:SF0">
    <property type="entry name" value="HPR1"/>
    <property type="match status" value="1"/>
</dbReference>
<dbReference type="KEGG" id="api:107885218"/>
<proteinExistence type="predicted"/>
<name>A0A8R2JV32_ACYPI</name>
<dbReference type="InterPro" id="IPR021861">
    <property type="entry name" value="THO_THOC1"/>
</dbReference>
<reference evidence="2" key="1">
    <citation type="submission" date="2010-06" db="EMBL/GenBank/DDBJ databases">
        <authorList>
            <person name="Jiang H."/>
            <person name="Abraham K."/>
            <person name="Ali S."/>
            <person name="Alsbrooks S.L."/>
            <person name="Anim B.N."/>
            <person name="Anosike U.S."/>
            <person name="Attaway T."/>
            <person name="Bandaranaike D.P."/>
            <person name="Battles P.K."/>
            <person name="Bell S.N."/>
            <person name="Bell A.V."/>
            <person name="Beltran B."/>
            <person name="Bickham C."/>
            <person name="Bustamante Y."/>
            <person name="Caleb T."/>
            <person name="Canada A."/>
            <person name="Cardenas V."/>
            <person name="Carter K."/>
            <person name="Chacko J."/>
            <person name="Chandrabose M.N."/>
            <person name="Chavez D."/>
            <person name="Chavez A."/>
            <person name="Chen L."/>
            <person name="Chu H.-S."/>
            <person name="Claassen K.J."/>
            <person name="Cockrell R."/>
            <person name="Collins M."/>
            <person name="Cooper J.A."/>
            <person name="Cree A."/>
            <person name="Curry S.M."/>
            <person name="Da Y."/>
            <person name="Dao M.D."/>
            <person name="Das B."/>
            <person name="Davila M.-L."/>
            <person name="Davy-Carroll L."/>
            <person name="Denson S."/>
            <person name="Dinh H."/>
            <person name="Ebong V.E."/>
            <person name="Edwards J.R."/>
            <person name="Egan A."/>
            <person name="El-Daye J."/>
            <person name="Escobedo L."/>
            <person name="Fernandez S."/>
            <person name="Fernando P.R."/>
            <person name="Flagg N."/>
            <person name="Forbes L.D."/>
            <person name="Fowler R.G."/>
            <person name="Fu Q."/>
            <person name="Gabisi R.A."/>
            <person name="Ganer J."/>
            <person name="Garbino Pronczuk A."/>
            <person name="Garcia R.M."/>
            <person name="Garner T."/>
            <person name="Garrett T.E."/>
            <person name="Gonzalez D.A."/>
            <person name="Hamid H."/>
            <person name="Hawkins E.S."/>
            <person name="Hirani K."/>
            <person name="Hogues M.E."/>
            <person name="Hollins B."/>
            <person name="Hsiao C.-H."/>
            <person name="Jabil R."/>
            <person name="James M.L."/>
            <person name="Jhangiani S.N."/>
            <person name="Johnson B."/>
            <person name="Johnson Q."/>
            <person name="Joshi V."/>
            <person name="Kalu J.B."/>
            <person name="Kam C."/>
            <person name="Kashfia A."/>
            <person name="Keebler J."/>
            <person name="Kisamo H."/>
            <person name="Kovar C.L."/>
            <person name="Lago L.A."/>
            <person name="Lai C.-Y."/>
            <person name="Laidlaw J."/>
            <person name="Lara F."/>
            <person name="Le T.-K."/>
            <person name="Lee S.L."/>
            <person name="Legall F.H."/>
            <person name="Lemon S.J."/>
            <person name="Lewis L.R."/>
            <person name="Li B."/>
            <person name="Liu Y."/>
            <person name="Liu Y.-S."/>
            <person name="Lopez J."/>
            <person name="Lozado R.J."/>
            <person name="Lu J."/>
            <person name="Madu R.C."/>
            <person name="Maheshwari M."/>
            <person name="Maheshwari R."/>
            <person name="Malloy K."/>
            <person name="Martinez E."/>
            <person name="Mathew T."/>
            <person name="Mercado I.C."/>
            <person name="Mercado C."/>
            <person name="Meyer B."/>
            <person name="Montgomery K."/>
            <person name="Morgan M.B."/>
            <person name="Munidasa M."/>
            <person name="Nazareth L.V."/>
            <person name="Nelson J."/>
            <person name="Ng B.M."/>
            <person name="Nguyen N.B."/>
            <person name="Nguyen P.Q."/>
            <person name="Nguyen T."/>
            <person name="Obregon M."/>
            <person name="Okwuonu G.O."/>
            <person name="Onwere C.G."/>
            <person name="Orozco G."/>
            <person name="Parra A."/>
            <person name="Patel S."/>
            <person name="Patil S."/>
            <person name="Perez A."/>
            <person name="Perez Y."/>
            <person name="Pham C."/>
            <person name="Primus E.L."/>
            <person name="Pu L.-L."/>
            <person name="Puazo M."/>
            <person name="Qin X."/>
            <person name="Quiroz J.B."/>
            <person name="Reese J."/>
            <person name="Richards S."/>
            <person name="Rives C.M."/>
            <person name="Robberts R."/>
            <person name="Ruiz S.J."/>
            <person name="Ruiz M.J."/>
            <person name="Santibanez J."/>
            <person name="Schneider B.W."/>
            <person name="Sisson I."/>
            <person name="Smith M."/>
            <person name="Sodergren E."/>
            <person name="Song X.-Z."/>
            <person name="Song B.B."/>
            <person name="Summersgill H."/>
            <person name="Thelus R."/>
            <person name="Thornton R.D."/>
            <person name="Trejos Z.Y."/>
            <person name="Usmani K."/>
            <person name="Vattathil S."/>
            <person name="Villasana D."/>
            <person name="Walker D.L."/>
            <person name="Wang S."/>
            <person name="Wang K."/>
            <person name="White C.S."/>
            <person name="Williams A.C."/>
            <person name="Williamson J."/>
            <person name="Wilson K."/>
            <person name="Woghiren I.O."/>
            <person name="Woodworth J.R."/>
            <person name="Worley K.C."/>
            <person name="Wright R.A."/>
            <person name="Wu W."/>
            <person name="Young L."/>
            <person name="Zhang L."/>
            <person name="Zhang J."/>
            <person name="Zhu Y."/>
            <person name="Muzny D.M."/>
            <person name="Weinstock G."/>
            <person name="Gibbs R.A."/>
        </authorList>
    </citation>
    <scope>NUCLEOTIDE SEQUENCE [LARGE SCALE GENOMIC DNA]</scope>
    <source>
        <strain evidence="2">LSR1</strain>
    </source>
</reference>
<organism evidence="1 2">
    <name type="scientific">Acyrthosiphon pisum</name>
    <name type="common">Pea aphid</name>
    <dbReference type="NCBI Taxonomy" id="7029"/>
    <lineage>
        <taxon>Eukaryota</taxon>
        <taxon>Metazoa</taxon>
        <taxon>Ecdysozoa</taxon>
        <taxon>Arthropoda</taxon>
        <taxon>Hexapoda</taxon>
        <taxon>Insecta</taxon>
        <taxon>Pterygota</taxon>
        <taxon>Neoptera</taxon>
        <taxon>Paraneoptera</taxon>
        <taxon>Hemiptera</taxon>
        <taxon>Sternorrhyncha</taxon>
        <taxon>Aphidomorpha</taxon>
        <taxon>Aphidoidea</taxon>
        <taxon>Aphididae</taxon>
        <taxon>Macrosiphini</taxon>
        <taxon>Acyrthosiphon</taxon>
    </lineage>
</organism>
<dbReference type="RefSeq" id="XP_029348172.1">
    <property type="nucleotide sequence ID" value="XM_029492312.1"/>
</dbReference>
<dbReference type="Pfam" id="PF11957">
    <property type="entry name" value="efThoc1"/>
    <property type="match status" value="1"/>
</dbReference>
<dbReference type="EnsemblMetazoa" id="XM_029492312.1">
    <property type="protein sequence ID" value="XP_029348172.1"/>
    <property type="gene ID" value="LOC107885218"/>
</dbReference>
<reference evidence="1" key="2">
    <citation type="submission" date="2022-06" db="UniProtKB">
        <authorList>
            <consortium name="EnsemblMetazoa"/>
        </authorList>
    </citation>
    <scope>IDENTIFICATION</scope>
</reference>
<dbReference type="OrthoDB" id="10257415at2759"/>
<protein>
    <submittedName>
        <fullName evidence="1">Uncharacterized protein</fullName>
    </submittedName>
</protein>
<dbReference type="Proteomes" id="UP000007819">
    <property type="component" value="Unassembled WGS sequence"/>
</dbReference>
<dbReference type="GO" id="GO:0000445">
    <property type="term" value="C:THO complex part of transcription export complex"/>
    <property type="evidence" value="ECO:0007669"/>
    <property type="project" value="TreeGrafter"/>
</dbReference>
<keyword evidence="2" id="KW-1185">Reference proteome</keyword>